<evidence type="ECO:0000313" key="2">
    <source>
        <dbReference type="Proteomes" id="UP000002668"/>
    </source>
</evidence>
<organism evidence="2">
    <name type="scientific">Leptosphaeria maculans (strain JN3 / isolate v23.1.3 / race Av1-4-5-6-7-8)</name>
    <name type="common">Blackleg fungus</name>
    <name type="synonym">Phoma lingam</name>
    <dbReference type="NCBI Taxonomy" id="985895"/>
    <lineage>
        <taxon>Eukaryota</taxon>
        <taxon>Fungi</taxon>
        <taxon>Dikarya</taxon>
        <taxon>Ascomycota</taxon>
        <taxon>Pezizomycotina</taxon>
        <taxon>Dothideomycetes</taxon>
        <taxon>Pleosporomycetidae</taxon>
        <taxon>Pleosporales</taxon>
        <taxon>Pleosporineae</taxon>
        <taxon>Leptosphaeriaceae</taxon>
        <taxon>Plenodomus</taxon>
        <taxon>Plenodomus lingam/Leptosphaeria maculans species complex</taxon>
    </lineage>
</organism>
<name>E4ZWQ1_LEPMJ</name>
<evidence type="ECO:0000313" key="1">
    <source>
        <dbReference type="EMBL" id="CBX96027.1"/>
    </source>
</evidence>
<dbReference type="AlphaFoldDB" id="E4ZWQ1"/>
<dbReference type="InParanoid" id="E4ZWQ1"/>
<dbReference type="HOGENOM" id="CLU_2831643_0_0_1"/>
<proteinExistence type="predicted"/>
<dbReference type="EMBL" id="FP929127">
    <property type="protein sequence ID" value="CBX96027.1"/>
    <property type="molecule type" value="Genomic_DNA"/>
</dbReference>
<sequence>MRWASQLKILGAQSPRAPAGYSLFVSSRREKGDNTEVCVTICARLVEVKPDPVEACNMCSMYLHRM</sequence>
<reference evidence="2" key="1">
    <citation type="journal article" date="2011" name="Nat. Commun.">
        <title>Effector diversification within compartments of the Leptosphaeria maculans genome affected by Repeat-Induced Point mutations.</title>
        <authorList>
            <person name="Rouxel T."/>
            <person name="Grandaubert J."/>
            <person name="Hane J.K."/>
            <person name="Hoede C."/>
            <person name="van de Wouw A.P."/>
            <person name="Couloux A."/>
            <person name="Dominguez V."/>
            <person name="Anthouard V."/>
            <person name="Bally P."/>
            <person name="Bourras S."/>
            <person name="Cozijnsen A.J."/>
            <person name="Ciuffetti L.M."/>
            <person name="Degrave A."/>
            <person name="Dilmaghani A."/>
            <person name="Duret L."/>
            <person name="Fudal I."/>
            <person name="Goodwin S.B."/>
            <person name="Gout L."/>
            <person name="Glaser N."/>
            <person name="Linglin J."/>
            <person name="Kema G.H.J."/>
            <person name="Lapalu N."/>
            <person name="Lawrence C.B."/>
            <person name="May K."/>
            <person name="Meyer M."/>
            <person name="Ollivier B."/>
            <person name="Poulain J."/>
            <person name="Schoch C.L."/>
            <person name="Simon A."/>
            <person name="Spatafora J.W."/>
            <person name="Stachowiak A."/>
            <person name="Turgeon B.G."/>
            <person name="Tyler B.M."/>
            <person name="Vincent D."/>
            <person name="Weissenbach J."/>
            <person name="Amselem J."/>
            <person name="Quesneville H."/>
            <person name="Oliver R.P."/>
            <person name="Wincker P."/>
            <person name="Balesdent M.-H."/>
            <person name="Howlett B.J."/>
        </authorList>
    </citation>
    <scope>NUCLEOTIDE SEQUENCE [LARGE SCALE GENOMIC DNA]</scope>
    <source>
        <strain evidence="2">JN3 / isolate v23.1.3 / race Av1-4-5-6-7-8</strain>
    </source>
</reference>
<protein>
    <submittedName>
        <fullName evidence="1">Predicted protein</fullName>
    </submittedName>
</protein>
<accession>E4ZWQ1</accession>
<dbReference type="VEuPathDB" id="FungiDB:LEMA_uP031790.1"/>
<gene>
    <name evidence="1" type="ORF">LEMA_uP031790.1</name>
</gene>
<keyword evidence="2" id="KW-1185">Reference proteome</keyword>
<dbReference type="Proteomes" id="UP000002668">
    <property type="component" value="Genome"/>
</dbReference>